<reference evidence="4 5" key="1">
    <citation type="submission" date="2021-05" db="EMBL/GenBank/DDBJ databases">
        <title>Roseococcus sp. XZZS9, whole genome shotgun sequencing project.</title>
        <authorList>
            <person name="Zhao G."/>
            <person name="Shen L."/>
        </authorList>
    </citation>
    <scope>NUCLEOTIDE SEQUENCE [LARGE SCALE GENOMIC DNA]</scope>
    <source>
        <strain evidence="4 5">XZZS9</strain>
    </source>
</reference>
<comment type="caution">
    <text evidence="4">The sequence shown here is derived from an EMBL/GenBank/DDBJ whole genome shotgun (WGS) entry which is preliminary data.</text>
</comment>
<dbReference type="Proteomes" id="UP000766336">
    <property type="component" value="Unassembled WGS sequence"/>
</dbReference>
<feature type="region of interest" description="Disordered" evidence="2">
    <location>
        <begin position="20"/>
        <end position="46"/>
    </location>
</feature>
<proteinExistence type="predicted"/>
<protein>
    <recommendedName>
        <fullName evidence="3">NusG-like N-terminal domain-containing protein</fullName>
    </recommendedName>
</protein>
<sequence>MLDGMEVTMANSALKADVERHGLANPSTLPETPRRSEAPEEAQAPPVRKQFQIPAARWYCIQHRPMEGARARLAIRREGFDVHWPRVIVRGFRRDDVLEPLFPGYLFVLFDVRRGGWGAIRKKGNHVDAILGVRELGAPIPMPVGVVEGLIDRARGAIGGAIDGTGDPEGEGALAERPIILEPGAPISFLDKALFAQPALLKADRGGERVKVLMTFFGQEQEVSVQRRALQVPT</sequence>
<dbReference type="EMBL" id="JAHCDA010000001">
    <property type="protein sequence ID" value="MBS7810524.1"/>
    <property type="molecule type" value="Genomic_DNA"/>
</dbReference>
<accession>A0ABS5Q9Y8</accession>
<evidence type="ECO:0000313" key="4">
    <source>
        <dbReference type="EMBL" id="MBS7810524.1"/>
    </source>
</evidence>
<keyword evidence="5" id="KW-1185">Reference proteome</keyword>
<dbReference type="Pfam" id="PF02357">
    <property type="entry name" value="NusG"/>
    <property type="match status" value="1"/>
</dbReference>
<dbReference type="InterPro" id="IPR006645">
    <property type="entry name" value="NGN-like_dom"/>
</dbReference>
<evidence type="ECO:0000256" key="2">
    <source>
        <dbReference type="SAM" id="MobiDB-lite"/>
    </source>
</evidence>
<dbReference type="Gene3D" id="3.30.70.940">
    <property type="entry name" value="NusG, N-terminal domain"/>
    <property type="match status" value="1"/>
</dbReference>
<feature type="domain" description="NusG-like N-terminal" evidence="3">
    <location>
        <begin position="57"/>
        <end position="143"/>
    </location>
</feature>
<organism evidence="4 5">
    <name type="scientific">Roseococcus pinisoli</name>
    <dbReference type="NCBI Taxonomy" id="2835040"/>
    <lineage>
        <taxon>Bacteria</taxon>
        <taxon>Pseudomonadati</taxon>
        <taxon>Pseudomonadota</taxon>
        <taxon>Alphaproteobacteria</taxon>
        <taxon>Acetobacterales</taxon>
        <taxon>Roseomonadaceae</taxon>
        <taxon>Roseococcus</taxon>
    </lineage>
</organism>
<dbReference type="InterPro" id="IPR036735">
    <property type="entry name" value="NGN_dom_sf"/>
</dbReference>
<keyword evidence="1" id="KW-0804">Transcription</keyword>
<name>A0ABS5Q9Y8_9PROT</name>
<dbReference type="RefSeq" id="WP_213669137.1">
    <property type="nucleotide sequence ID" value="NZ_JAHCDA010000001.1"/>
</dbReference>
<evidence type="ECO:0000256" key="1">
    <source>
        <dbReference type="ARBA" id="ARBA00023163"/>
    </source>
</evidence>
<evidence type="ECO:0000313" key="5">
    <source>
        <dbReference type="Proteomes" id="UP000766336"/>
    </source>
</evidence>
<dbReference type="SUPFAM" id="SSF82679">
    <property type="entry name" value="N-utilization substance G protein NusG, N-terminal domain"/>
    <property type="match status" value="1"/>
</dbReference>
<evidence type="ECO:0000259" key="3">
    <source>
        <dbReference type="Pfam" id="PF02357"/>
    </source>
</evidence>
<gene>
    <name evidence="4" type="ORF">KHU32_06220</name>
</gene>